<dbReference type="GO" id="GO:0032543">
    <property type="term" value="P:mitochondrial translation"/>
    <property type="evidence" value="ECO:0007669"/>
    <property type="project" value="TreeGrafter"/>
</dbReference>
<dbReference type="InterPro" id="IPR014729">
    <property type="entry name" value="Rossmann-like_a/b/a_fold"/>
</dbReference>
<dbReference type="PANTHER" id="PTHR43740:SF2">
    <property type="entry name" value="LEUCINE--TRNA LIGASE, MITOCHONDRIAL"/>
    <property type="match status" value="1"/>
</dbReference>
<dbReference type="OrthoDB" id="15954at2759"/>
<evidence type="ECO:0000313" key="11">
    <source>
        <dbReference type="WBParaSite" id="SSLN_0001732601-mRNA-1"/>
    </source>
</evidence>
<dbReference type="GO" id="GO:0005739">
    <property type="term" value="C:mitochondrion"/>
    <property type="evidence" value="ECO:0007669"/>
    <property type="project" value="TreeGrafter"/>
</dbReference>
<feature type="domain" description="Aminoacyl-tRNA synthetase class Ia" evidence="8">
    <location>
        <begin position="3"/>
        <end position="158"/>
    </location>
</feature>
<keyword evidence="5" id="KW-0067">ATP-binding</keyword>
<evidence type="ECO:0000256" key="5">
    <source>
        <dbReference type="ARBA" id="ARBA00022840"/>
    </source>
</evidence>
<evidence type="ECO:0000256" key="7">
    <source>
        <dbReference type="ARBA" id="ARBA00023146"/>
    </source>
</evidence>
<name>A0A183TJP1_SCHSO</name>
<dbReference type="PRINTS" id="PR00985">
    <property type="entry name" value="TRNASYNTHLEU"/>
</dbReference>
<dbReference type="Gene3D" id="3.40.50.620">
    <property type="entry name" value="HUPs"/>
    <property type="match status" value="1"/>
</dbReference>
<accession>A0A183TJP1</accession>
<reference evidence="11" key="1">
    <citation type="submission" date="2016-06" db="UniProtKB">
        <authorList>
            <consortium name="WormBaseParasite"/>
        </authorList>
    </citation>
    <scope>IDENTIFICATION</scope>
</reference>
<dbReference type="EMBL" id="UYSU01041409">
    <property type="protein sequence ID" value="VDM03075.1"/>
    <property type="molecule type" value="Genomic_DNA"/>
</dbReference>
<dbReference type="AlphaFoldDB" id="A0A183TJP1"/>
<reference evidence="9 10" key="2">
    <citation type="submission" date="2018-11" db="EMBL/GenBank/DDBJ databases">
        <authorList>
            <consortium name="Pathogen Informatics"/>
        </authorList>
    </citation>
    <scope>NUCLEOTIDE SEQUENCE [LARGE SCALE GENOMIC DNA]</scope>
    <source>
        <strain evidence="9 10">NST_G2</strain>
    </source>
</reference>
<evidence type="ECO:0000256" key="1">
    <source>
        <dbReference type="ARBA" id="ARBA00005594"/>
    </source>
</evidence>
<dbReference type="InterPro" id="IPR002300">
    <property type="entry name" value="aa-tRNA-synth_Ia"/>
</dbReference>
<dbReference type="PROSITE" id="PS00178">
    <property type="entry name" value="AA_TRNA_LIGASE_I"/>
    <property type="match status" value="1"/>
</dbReference>
<dbReference type="WBParaSite" id="SSLN_0001732601-mRNA-1">
    <property type="protein sequence ID" value="SSLN_0001732601-mRNA-1"/>
    <property type="gene ID" value="SSLN_0001732601"/>
</dbReference>
<dbReference type="GO" id="GO:0006429">
    <property type="term" value="P:leucyl-tRNA aminoacylation"/>
    <property type="evidence" value="ECO:0007669"/>
    <property type="project" value="InterPro"/>
</dbReference>
<dbReference type="EC" id="6.1.1.4" evidence="2"/>
<keyword evidence="7" id="KW-0030">Aminoacyl-tRNA synthetase</keyword>
<evidence type="ECO:0000256" key="4">
    <source>
        <dbReference type="ARBA" id="ARBA00022741"/>
    </source>
</evidence>
<dbReference type="InterPro" id="IPR001412">
    <property type="entry name" value="aa-tRNA-synth_I_CS"/>
</dbReference>
<evidence type="ECO:0000256" key="3">
    <source>
        <dbReference type="ARBA" id="ARBA00022598"/>
    </source>
</evidence>
<evidence type="ECO:0000256" key="2">
    <source>
        <dbReference type="ARBA" id="ARBA00013164"/>
    </source>
</evidence>
<dbReference type="SUPFAM" id="SSF52374">
    <property type="entry name" value="Nucleotidylyl transferase"/>
    <property type="match status" value="1"/>
</dbReference>
<dbReference type="GO" id="GO:0005524">
    <property type="term" value="F:ATP binding"/>
    <property type="evidence" value="ECO:0007669"/>
    <property type="project" value="UniProtKB-KW"/>
</dbReference>
<dbReference type="GO" id="GO:0004823">
    <property type="term" value="F:leucine-tRNA ligase activity"/>
    <property type="evidence" value="ECO:0007669"/>
    <property type="project" value="UniProtKB-EC"/>
</dbReference>
<dbReference type="InterPro" id="IPR002302">
    <property type="entry name" value="Leu-tRNA-ligase"/>
</dbReference>
<evidence type="ECO:0000313" key="10">
    <source>
        <dbReference type="Proteomes" id="UP000275846"/>
    </source>
</evidence>
<evidence type="ECO:0000313" key="9">
    <source>
        <dbReference type="EMBL" id="VDM03075.1"/>
    </source>
</evidence>
<keyword evidence="3" id="KW-0436">Ligase</keyword>
<keyword evidence="10" id="KW-1185">Reference proteome</keyword>
<protein>
    <recommendedName>
        <fullName evidence="2">leucine--tRNA ligase</fullName>
        <ecNumber evidence="2">6.1.1.4</ecNumber>
    </recommendedName>
</protein>
<evidence type="ECO:0000256" key="6">
    <source>
        <dbReference type="ARBA" id="ARBA00022917"/>
    </source>
</evidence>
<proteinExistence type="inferred from homology"/>
<keyword evidence="6" id="KW-0648">Protein biosynthesis</keyword>
<sequence>MFPYPSGRLHMGHLRVYTVADVLARYYRSRNHTVIFPMGWDAFGLPAENAAIDRSILPSVWTSDNINSMREQLTRDMLLSLDWTRELSTCDPSYYKWTQWLFIKLYKAGLAYRRLAIVNWDPVDQTVLANELVDAEGKSWRSGAVVMKRVMRQWYFRTLAYSKVGQTVDVCSDKADFTHSSDDFYL</sequence>
<gene>
    <name evidence="9" type="ORF">SSLN_LOCUS16689</name>
</gene>
<dbReference type="Pfam" id="PF00133">
    <property type="entry name" value="tRNA-synt_1"/>
    <property type="match status" value="1"/>
</dbReference>
<dbReference type="PANTHER" id="PTHR43740">
    <property type="entry name" value="LEUCYL-TRNA SYNTHETASE"/>
    <property type="match status" value="1"/>
</dbReference>
<dbReference type="Proteomes" id="UP000275846">
    <property type="component" value="Unassembled WGS sequence"/>
</dbReference>
<comment type="similarity">
    <text evidence="1">Belongs to the class-I aminoacyl-tRNA synthetase family.</text>
</comment>
<evidence type="ECO:0000259" key="8">
    <source>
        <dbReference type="Pfam" id="PF00133"/>
    </source>
</evidence>
<dbReference type="STRING" id="70667.A0A183TJP1"/>
<organism evidence="11">
    <name type="scientific">Schistocephalus solidus</name>
    <name type="common">Tapeworm</name>
    <dbReference type="NCBI Taxonomy" id="70667"/>
    <lineage>
        <taxon>Eukaryota</taxon>
        <taxon>Metazoa</taxon>
        <taxon>Spiralia</taxon>
        <taxon>Lophotrochozoa</taxon>
        <taxon>Platyhelminthes</taxon>
        <taxon>Cestoda</taxon>
        <taxon>Eucestoda</taxon>
        <taxon>Diphyllobothriidea</taxon>
        <taxon>Diphyllobothriidae</taxon>
        <taxon>Schistocephalus</taxon>
    </lineage>
</organism>
<keyword evidence="4" id="KW-0547">Nucleotide-binding</keyword>